<feature type="binding site" evidence="8">
    <location>
        <position position="107"/>
    </location>
    <ligand>
        <name>NADPH</name>
        <dbReference type="ChEBI" id="CHEBI:57783"/>
    </ligand>
</feature>
<feature type="binding site" evidence="8">
    <location>
        <position position="256"/>
    </location>
    <ligand>
        <name>NADPH</name>
        <dbReference type="ChEBI" id="CHEBI:57783"/>
    </ligand>
</feature>
<dbReference type="PIRSF" id="PIRSF000114">
    <property type="entry name" value="Glycerol-3-P_dh"/>
    <property type="match status" value="1"/>
</dbReference>
<dbReference type="Pfam" id="PF01210">
    <property type="entry name" value="NAD_Gly3P_dh_N"/>
    <property type="match status" value="1"/>
</dbReference>
<proteinExistence type="inferred from homology"/>
<dbReference type="Gene3D" id="3.40.50.720">
    <property type="entry name" value="NAD(P)-binding Rossmann-like Domain"/>
    <property type="match status" value="1"/>
</dbReference>
<protein>
    <recommendedName>
        <fullName evidence="8">Glycerol-3-phosphate dehydrogenase [NAD(P)+]</fullName>
        <ecNumber evidence="8">1.1.1.94</ecNumber>
    </recommendedName>
    <alternativeName>
        <fullName evidence="8">NAD(P)(+)-dependent glycerol-3-phosphate dehydrogenase</fullName>
    </alternativeName>
    <alternativeName>
        <fullName evidence="8">NAD(P)H-dependent dihydroxyacetone-phosphate reductase</fullName>
    </alternativeName>
</protein>
<feature type="binding site" evidence="8">
    <location>
        <position position="34"/>
    </location>
    <ligand>
        <name>NADPH</name>
        <dbReference type="ChEBI" id="CHEBI:57783"/>
    </ligand>
</feature>
<evidence type="ECO:0000313" key="13">
    <source>
        <dbReference type="EMBL" id="MFC7580065.1"/>
    </source>
</evidence>
<feature type="binding site" evidence="8">
    <location>
        <position position="192"/>
    </location>
    <ligand>
        <name>sn-glycerol 3-phosphate</name>
        <dbReference type="ChEBI" id="CHEBI:57597"/>
    </ligand>
</feature>
<comment type="pathway">
    <text evidence="8">Membrane lipid metabolism; glycerophospholipid metabolism.</text>
</comment>
<dbReference type="InterPro" id="IPR008927">
    <property type="entry name" value="6-PGluconate_DH-like_C_sf"/>
</dbReference>
<dbReference type="PRINTS" id="PR00077">
    <property type="entry name" value="GPDHDRGNASE"/>
</dbReference>
<evidence type="ECO:0000313" key="14">
    <source>
        <dbReference type="Proteomes" id="UP001596527"/>
    </source>
</evidence>
<feature type="binding site" evidence="8">
    <location>
        <position position="257"/>
    </location>
    <ligand>
        <name>sn-glycerol 3-phosphate</name>
        <dbReference type="ChEBI" id="CHEBI:57597"/>
    </ligand>
</feature>
<feature type="binding site" evidence="8">
    <location>
        <position position="256"/>
    </location>
    <ligand>
        <name>sn-glycerol 3-phosphate</name>
        <dbReference type="ChEBI" id="CHEBI:57597"/>
    </ligand>
</feature>
<keyword evidence="6 8" id="KW-0594">Phospholipid biosynthesis</keyword>
<evidence type="ECO:0000259" key="11">
    <source>
        <dbReference type="Pfam" id="PF01210"/>
    </source>
</evidence>
<comment type="caution">
    <text evidence="8">Lacks conserved residue(s) required for the propagation of feature annotation.</text>
</comment>
<comment type="catalytic activity">
    <reaction evidence="8">
        <text>sn-glycerol 3-phosphate + NAD(+) = dihydroxyacetone phosphate + NADH + H(+)</text>
        <dbReference type="Rhea" id="RHEA:11092"/>
        <dbReference type="ChEBI" id="CHEBI:15378"/>
        <dbReference type="ChEBI" id="CHEBI:57540"/>
        <dbReference type="ChEBI" id="CHEBI:57597"/>
        <dbReference type="ChEBI" id="CHEBI:57642"/>
        <dbReference type="ChEBI" id="CHEBI:57945"/>
        <dbReference type="EC" id="1.1.1.94"/>
    </reaction>
</comment>
<evidence type="ECO:0000256" key="8">
    <source>
        <dbReference type="HAMAP-Rule" id="MF_00394"/>
    </source>
</evidence>
<keyword evidence="5 8" id="KW-0443">Lipid metabolism</keyword>
<feature type="binding site" evidence="8">
    <location>
        <position position="14"/>
    </location>
    <ligand>
        <name>NADPH</name>
        <dbReference type="ChEBI" id="CHEBI:57783"/>
    </ligand>
</feature>
<comment type="subcellular location">
    <subcellularLocation>
        <location evidence="8">Cytoplasm</location>
    </subcellularLocation>
</comment>
<dbReference type="PANTHER" id="PTHR11728">
    <property type="entry name" value="GLYCEROL-3-PHOSPHATE DEHYDROGENASE"/>
    <property type="match status" value="1"/>
</dbReference>
<dbReference type="InterPro" id="IPR036291">
    <property type="entry name" value="NAD(P)-bd_dom_sf"/>
</dbReference>
<dbReference type="InterPro" id="IPR006168">
    <property type="entry name" value="G3P_DH_NAD-dep"/>
</dbReference>
<reference evidence="14" key="1">
    <citation type="journal article" date="2019" name="Int. J. Syst. Evol. Microbiol.">
        <title>The Global Catalogue of Microorganisms (GCM) 10K type strain sequencing project: providing services to taxonomists for standard genome sequencing and annotation.</title>
        <authorList>
            <consortium name="The Broad Institute Genomics Platform"/>
            <consortium name="The Broad Institute Genome Sequencing Center for Infectious Disease"/>
            <person name="Wu L."/>
            <person name="Ma J."/>
        </authorList>
    </citation>
    <scope>NUCLEOTIDE SEQUENCE [LARGE SCALE GENOMIC DNA]</scope>
    <source>
        <strain evidence="14">CCUG 56698</strain>
    </source>
</reference>
<comment type="function">
    <text evidence="8">Catalyzes the reduction of the glycolytic intermediate dihydroxyacetone phosphate (DHAP) to sn-glycerol 3-phosphate (G3P), the key precursor for phospholipid synthesis.</text>
</comment>
<accession>A0ABW2SJN3</accession>
<dbReference type="NCBIfam" id="NF000942">
    <property type="entry name" value="PRK00094.1-4"/>
    <property type="match status" value="1"/>
</dbReference>
<sequence>MEITHAAVLGTGAWGTTFAKVLADAGLTVSMWGRSAGVVDFINSHENSTYLPGIDLPGSISATGDLGVALDGAQMVAVVVPVAAVRETVGRAAPLIEDDAVLLTLAKGLEPGSLTTVHEVAREASELPAGRIAVLSGPNLSREIAAENPTATVIACQDTEVATSIALACHNPYFRPYVSQDVLGCEIAGATKNVIAVAIGAAEGMGLGMNTRATLITRGLAEITRLGTTLGADPGTFSGLAGVGDLVATCSSKLSRNYSLGLRMGRGASLEEALALSPGVVEGVRSAKPVLDLARAHEVDMPITEAVVRVVHEGATIQEMGEMLLARPQKMDGWRIELL</sequence>
<keyword evidence="4 8" id="KW-0520">NAD</keyword>
<feature type="binding site" evidence="8">
    <location>
        <position position="245"/>
    </location>
    <ligand>
        <name>sn-glycerol 3-phosphate</name>
        <dbReference type="ChEBI" id="CHEBI:57597"/>
    </ligand>
</feature>
<feature type="binding site" evidence="8">
    <location>
        <position position="107"/>
    </location>
    <ligand>
        <name>sn-glycerol 3-phosphate</name>
        <dbReference type="ChEBI" id="CHEBI:57597"/>
    </ligand>
</feature>
<keyword evidence="8" id="KW-0963">Cytoplasm</keyword>
<dbReference type="SUPFAM" id="SSF51735">
    <property type="entry name" value="NAD(P)-binding Rossmann-fold domains"/>
    <property type="match status" value="1"/>
</dbReference>
<dbReference type="SUPFAM" id="SSF48179">
    <property type="entry name" value="6-phosphogluconate dehydrogenase C-terminal domain-like"/>
    <property type="match status" value="1"/>
</dbReference>
<evidence type="ECO:0000256" key="2">
    <source>
        <dbReference type="ARBA" id="ARBA00022516"/>
    </source>
</evidence>
<evidence type="ECO:0000256" key="9">
    <source>
        <dbReference type="RuleBase" id="RU000437"/>
    </source>
</evidence>
<feature type="domain" description="Glycerol-3-phosphate dehydrogenase NAD-dependent C-terminal" evidence="12">
    <location>
        <begin position="181"/>
        <end position="320"/>
    </location>
</feature>
<dbReference type="Proteomes" id="UP001596527">
    <property type="component" value="Unassembled WGS sequence"/>
</dbReference>
<keyword evidence="8" id="KW-0521">NADP</keyword>
<dbReference type="InterPro" id="IPR011128">
    <property type="entry name" value="G3P_DH_NAD-dep_N"/>
</dbReference>
<evidence type="ECO:0000256" key="3">
    <source>
        <dbReference type="ARBA" id="ARBA00023002"/>
    </source>
</evidence>
<evidence type="ECO:0000256" key="6">
    <source>
        <dbReference type="ARBA" id="ARBA00023209"/>
    </source>
</evidence>
<dbReference type="HAMAP" id="MF_00394">
    <property type="entry name" value="NAD_Glyc3P_dehydrog"/>
    <property type="match status" value="1"/>
</dbReference>
<dbReference type="RefSeq" id="WP_380971748.1">
    <property type="nucleotide sequence ID" value="NZ_JBHTEF010000001.1"/>
</dbReference>
<dbReference type="Pfam" id="PF07479">
    <property type="entry name" value="NAD_Gly3P_dh_C"/>
    <property type="match status" value="1"/>
</dbReference>
<feature type="domain" description="Glycerol-3-phosphate dehydrogenase NAD-dependent N-terminal" evidence="11">
    <location>
        <begin position="7"/>
        <end position="161"/>
    </location>
</feature>
<feature type="binding site" evidence="8">
    <location>
        <position position="50"/>
    </location>
    <ligand>
        <name>NADPH</name>
        <dbReference type="ChEBI" id="CHEBI:57783"/>
    </ligand>
</feature>
<organism evidence="13 14">
    <name type="scientific">Schaalia naturae</name>
    <dbReference type="NCBI Taxonomy" id="635203"/>
    <lineage>
        <taxon>Bacteria</taxon>
        <taxon>Bacillati</taxon>
        <taxon>Actinomycetota</taxon>
        <taxon>Actinomycetes</taxon>
        <taxon>Actinomycetales</taxon>
        <taxon>Actinomycetaceae</taxon>
        <taxon>Schaalia</taxon>
    </lineage>
</organism>
<keyword evidence="7 8" id="KW-1208">Phospholipid metabolism</keyword>
<keyword evidence="2 8" id="KW-0444">Lipid biosynthesis</keyword>
<keyword evidence="3 8" id="KW-0560">Oxidoreductase</keyword>
<evidence type="ECO:0000256" key="7">
    <source>
        <dbReference type="ARBA" id="ARBA00023264"/>
    </source>
</evidence>
<dbReference type="PROSITE" id="PS00957">
    <property type="entry name" value="NAD_G3PDH"/>
    <property type="match status" value="1"/>
</dbReference>
<dbReference type="Gene3D" id="1.10.1040.10">
    <property type="entry name" value="N-(1-d-carboxylethyl)-l-norvaline Dehydrogenase, domain 2"/>
    <property type="match status" value="1"/>
</dbReference>
<dbReference type="PANTHER" id="PTHR11728:SF1">
    <property type="entry name" value="GLYCEROL-3-PHOSPHATE DEHYDROGENASE [NAD(+)] 2, CHLOROPLASTIC"/>
    <property type="match status" value="1"/>
</dbReference>
<feature type="binding site" evidence="8">
    <location>
        <position position="141"/>
    </location>
    <ligand>
        <name>NADPH</name>
        <dbReference type="ChEBI" id="CHEBI:57783"/>
    </ligand>
</feature>
<dbReference type="InterPro" id="IPR006109">
    <property type="entry name" value="G3P_DH_NAD-dep_C"/>
</dbReference>
<keyword evidence="14" id="KW-1185">Reference proteome</keyword>
<feature type="binding site" evidence="8">
    <location>
        <position position="255"/>
    </location>
    <ligand>
        <name>sn-glycerol 3-phosphate</name>
        <dbReference type="ChEBI" id="CHEBI:57597"/>
    </ligand>
</feature>
<evidence type="ECO:0000256" key="1">
    <source>
        <dbReference type="ARBA" id="ARBA00011009"/>
    </source>
</evidence>
<feature type="binding site" evidence="8">
    <location>
        <position position="280"/>
    </location>
    <ligand>
        <name>NADPH</name>
        <dbReference type="ChEBI" id="CHEBI:57783"/>
    </ligand>
</feature>
<dbReference type="EMBL" id="JBHTEF010000001">
    <property type="protein sequence ID" value="MFC7580065.1"/>
    <property type="molecule type" value="Genomic_DNA"/>
</dbReference>
<evidence type="ECO:0000256" key="4">
    <source>
        <dbReference type="ARBA" id="ARBA00023027"/>
    </source>
</evidence>
<feature type="binding site" evidence="8">
    <location>
        <position position="137"/>
    </location>
    <ligand>
        <name>sn-glycerol 3-phosphate</name>
        <dbReference type="ChEBI" id="CHEBI:57597"/>
    </ligand>
</feature>
<dbReference type="GO" id="GO:0047952">
    <property type="term" value="F:glycerol-3-phosphate dehydrogenase [NAD(P)+] activity"/>
    <property type="evidence" value="ECO:0007669"/>
    <property type="project" value="UniProtKB-EC"/>
</dbReference>
<name>A0ABW2SJN3_9ACTO</name>
<dbReference type="InterPro" id="IPR013328">
    <property type="entry name" value="6PGD_dom2"/>
</dbReference>
<feature type="active site" description="Proton acceptor" evidence="8">
    <location>
        <position position="192"/>
    </location>
</feature>
<comment type="caution">
    <text evidence="13">The sequence shown here is derived from an EMBL/GenBank/DDBJ whole genome shotgun (WGS) entry which is preliminary data.</text>
</comment>
<comment type="similarity">
    <text evidence="1 8 9">Belongs to the NAD-dependent glycerol-3-phosphate dehydrogenase family.</text>
</comment>
<keyword evidence="8" id="KW-0547">Nucleotide-binding</keyword>
<evidence type="ECO:0000256" key="5">
    <source>
        <dbReference type="ARBA" id="ARBA00023098"/>
    </source>
</evidence>
<comment type="catalytic activity">
    <reaction evidence="8 10">
        <text>sn-glycerol 3-phosphate + NADP(+) = dihydroxyacetone phosphate + NADPH + H(+)</text>
        <dbReference type="Rhea" id="RHEA:11096"/>
        <dbReference type="ChEBI" id="CHEBI:15378"/>
        <dbReference type="ChEBI" id="CHEBI:57597"/>
        <dbReference type="ChEBI" id="CHEBI:57642"/>
        <dbReference type="ChEBI" id="CHEBI:57783"/>
        <dbReference type="ChEBI" id="CHEBI:58349"/>
        <dbReference type="EC" id="1.1.1.94"/>
    </reaction>
</comment>
<gene>
    <name evidence="8" type="primary">gpsA</name>
    <name evidence="13" type="ORF">ACFQWG_02340</name>
</gene>
<dbReference type="NCBIfam" id="NF000940">
    <property type="entry name" value="PRK00094.1-2"/>
    <property type="match status" value="1"/>
</dbReference>
<dbReference type="EC" id="1.1.1.94" evidence="8"/>
<evidence type="ECO:0000259" key="12">
    <source>
        <dbReference type="Pfam" id="PF07479"/>
    </source>
</evidence>
<feature type="binding site" evidence="8">
    <location>
        <position position="282"/>
    </location>
    <ligand>
        <name>NADPH</name>
        <dbReference type="ChEBI" id="CHEBI:57783"/>
    </ligand>
</feature>
<evidence type="ECO:0000256" key="10">
    <source>
        <dbReference type="RuleBase" id="RU000439"/>
    </source>
</evidence>